<gene>
    <name evidence="2" type="ORF">J8380_06045</name>
</gene>
<dbReference type="Proteomes" id="UP000672027">
    <property type="component" value="Chromosome"/>
</dbReference>
<sequence length="102" mass="11028">MKVSKMLLFGSFLSLFILLSGCSRSDAQEAIATPVIDTAFTACREPRPEICYEIYAPVCATRDTGIRCVTTPCPSQEQAVYSNDCAACADSRVTGYIAGECR</sequence>
<name>A0ABX7X5F4_9GAMM</name>
<keyword evidence="3" id="KW-1185">Reference proteome</keyword>
<feature type="chain" id="PRO_5046916897" description="Kazal-like domain-containing protein" evidence="1">
    <location>
        <begin position="26"/>
        <end position="102"/>
    </location>
</feature>
<evidence type="ECO:0000313" key="3">
    <source>
        <dbReference type="Proteomes" id="UP000672027"/>
    </source>
</evidence>
<accession>A0ABX7X5F4</accession>
<evidence type="ECO:0000313" key="2">
    <source>
        <dbReference type="EMBL" id="QTR51116.1"/>
    </source>
</evidence>
<feature type="signal peptide" evidence="1">
    <location>
        <begin position="1"/>
        <end position="25"/>
    </location>
</feature>
<organism evidence="2 3">
    <name type="scientific">Candidatus Thiothrix anitrata</name>
    <dbReference type="NCBI Taxonomy" id="2823902"/>
    <lineage>
        <taxon>Bacteria</taxon>
        <taxon>Pseudomonadati</taxon>
        <taxon>Pseudomonadota</taxon>
        <taxon>Gammaproteobacteria</taxon>
        <taxon>Thiotrichales</taxon>
        <taxon>Thiotrichaceae</taxon>
        <taxon>Thiothrix</taxon>
    </lineage>
</organism>
<reference evidence="2 3" key="1">
    <citation type="submission" date="2021-04" db="EMBL/GenBank/DDBJ databases">
        <title>Genomics, taxonomy and metabolism of representatives of sulfur bacteria of the genus Thiothrix: Thiothrix fructosivorans QT, Thiothrix unzii A1T and three new species, Thiothrix subterranea sp. nov., Thiothrix litoralis sp. nov. and 'Candidatus Thiothrix anitrata' sp. nov.</title>
        <authorList>
            <person name="Ravin N.V."/>
            <person name="Smolyakov D."/>
            <person name="Rudenko T.S."/>
            <person name="Mardanov A.V."/>
            <person name="Beletsky A.V."/>
            <person name="Markov N.D."/>
            <person name="Fomenkov A.I."/>
            <person name="Roberts R.J."/>
            <person name="Karnachuk O.V."/>
            <person name="Novikov A."/>
            <person name="Grabovich M.Y."/>
        </authorList>
    </citation>
    <scope>NUCLEOTIDE SEQUENCE [LARGE SCALE GENOMIC DNA]</scope>
    <source>
        <strain evidence="2 3">A52</strain>
    </source>
</reference>
<proteinExistence type="predicted"/>
<evidence type="ECO:0008006" key="4">
    <source>
        <dbReference type="Google" id="ProtNLM"/>
    </source>
</evidence>
<dbReference type="EMBL" id="CP072800">
    <property type="protein sequence ID" value="QTR51116.1"/>
    <property type="molecule type" value="Genomic_DNA"/>
</dbReference>
<evidence type="ECO:0000256" key="1">
    <source>
        <dbReference type="SAM" id="SignalP"/>
    </source>
</evidence>
<dbReference type="PROSITE" id="PS51257">
    <property type="entry name" value="PROKAR_LIPOPROTEIN"/>
    <property type="match status" value="1"/>
</dbReference>
<protein>
    <recommendedName>
        <fullName evidence="4">Kazal-like domain-containing protein</fullName>
    </recommendedName>
</protein>
<keyword evidence="1" id="KW-0732">Signal</keyword>
<dbReference type="RefSeq" id="WP_210229237.1">
    <property type="nucleotide sequence ID" value="NZ_CP072800.1"/>
</dbReference>